<dbReference type="InterPro" id="IPR000914">
    <property type="entry name" value="SBP_5_dom"/>
</dbReference>
<dbReference type="CDD" id="cd08502">
    <property type="entry name" value="PBP2_NikA_DppA_OppA_like_16"/>
    <property type="match status" value="1"/>
</dbReference>
<dbReference type="GO" id="GO:0030288">
    <property type="term" value="C:outer membrane-bounded periplasmic space"/>
    <property type="evidence" value="ECO:0007669"/>
    <property type="project" value="UniProtKB-ARBA"/>
</dbReference>
<name>A0AA42CGX7_9PROT</name>
<dbReference type="EMBL" id="JAPDNT010000021">
    <property type="protein sequence ID" value="MCW3476581.1"/>
    <property type="molecule type" value="Genomic_DNA"/>
</dbReference>
<dbReference type="InterPro" id="IPR006311">
    <property type="entry name" value="TAT_signal"/>
</dbReference>
<comment type="subcellular location">
    <subcellularLocation>
        <location evidence="1">Periplasm</location>
    </subcellularLocation>
</comment>
<dbReference type="InterPro" id="IPR039424">
    <property type="entry name" value="SBP_5"/>
</dbReference>
<dbReference type="RefSeq" id="WP_264715391.1">
    <property type="nucleotide sequence ID" value="NZ_JAPDNT010000021.1"/>
</dbReference>
<gene>
    <name evidence="6" type="ORF">OL599_18615</name>
</gene>
<evidence type="ECO:0000256" key="3">
    <source>
        <dbReference type="ARBA" id="ARBA00022729"/>
    </source>
</evidence>
<dbReference type="Pfam" id="PF00496">
    <property type="entry name" value="SBP_bac_5"/>
    <property type="match status" value="1"/>
</dbReference>
<evidence type="ECO:0000313" key="7">
    <source>
        <dbReference type="Proteomes" id="UP001165679"/>
    </source>
</evidence>
<dbReference type="GO" id="GO:1904680">
    <property type="term" value="F:peptide transmembrane transporter activity"/>
    <property type="evidence" value="ECO:0007669"/>
    <property type="project" value="TreeGrafter"/>
</dbReference>
<feature type="domain" description="Solute-binding protein family 5" evidence="5">
    <location>
        <begin position="73"/>
        <end position="443"/>
    </location>
</feature>
<comment type="similarity">
    <text evidence="2">Belongs to the bacterial solute-binding protein 5 family.</text>
</comment>
<evidence type="ECO:0000256" key="4">
    <source>
        <dbReference type="SAM" id="SignalP"/>
    </source>
</evidence>
<comment type="caution">
    <text evidence="6">The sequence shown here is derived from an EMBL/GenBank/DDBJ whole genome shotgun (WGS) entry which is preliminary data.</text>
</comment>
<dbReference type="InterPro" id="IPR030678">
    <property type="entry name" value="Peptide/Ni-bd"/>
</dbReference>
<sequence length="532" mass="58645">MIRRRDLMRAGGGLAFAGLAAPAIAQPATTRTLRVIPQSNLTSIDPIWTTAVVTRNHAYLVYDQLVAVNRAFEPKPQMAEGWTVEDDGRTWTFTLRAGLRFHDGEPVRARDCVASIRRWWARDSLGQTVASLTDELSAPTDATIRFRLKRAFPLLALALGKPSPMPLFIMPERVASTDPFKQITDATGSGPFRFLREEWNPGSSAAWAKFDGYVPRSEPVDGISGGKIAGVDRIVWTVIPDSATAAAAMMSGEQDYWEYPLHDLVPLLKSSRDVVVGQRLSQGIYAGARINHLQPPFNNVKVRQALLMAIDQRDHLRAVVGDEGEGTAWGACESVYTCGTTYATDAGNALLRTHSVEKAAAALKASGYNGERTVLLAPSDYPQINALSLVTADLMRRMGFNLDLASVDWGTLVQRRASKEPVEKGGWSVFHSTWSGTDVQNPGIQQQTRANRDGAWFGWPDDPELERMRNEWLVAADPAEQKRIATAIQVRSFETVPFVPLGYYQQPSAWRKNVTGTFPCQVTSFWNIGKSA</sequence>
<keyword evidence="3 4" id="KW-0732">Signal</keyword>
<feature type="signal peptide" evidence="4">
    <location>
        <begin position="1"/>
        <end position="25"/>
    </location>
</feature>
<reference evidence="6" key="1">
    <citation type="submission" date="2022-09" db="EMBL/GenBank/DDBJ databases">
        <title>Rhodovastum sp. nov. RN2-1 isolated from soil in Seongnam, South Korea.</title>
        <authorList>
            <person name="Le N.T."/>
        </authorList>
    </citation>
    <scope>NUCLEOTIDE SEQUENCE</scope>
    <source>
        <strain evidence="6">RN2-1</strain>
    </source>
</reference>
<dbReference type="PIRSF" id="PIRSF002741">
    <property type="entry name" value="MppA"/>
    <property type="match status" value="1"/>
</dbReference>
<evidence type="ECO:0000256" key="1">
    <source>
        <dbReference type="ARBA" id="ARBA00004418"/>
    </source>
</evidence>
<dbReference type="Gene3D" id="3.40.190.10">
    <property type="entry name" value="Periplasmic binding protein-like II"/>
    <property type="match status" value="1"/>
</dbReference>
<dbReference type="GO" id="GO:0043190">
    <property type="term" value="C:ATP-binding cassette (ABC) transporter complex"/>
    <property type="evidence" value="ECO:0007669"/>
    <property type="project" value="InterPro"/>
</dbReference>
<dbReference type="PANTHER" id="PTHR30290">
    <property type="entry name" value="PERIPLASMIC BINDING COMPONENT OF ABC TRANSPORTER"/>
    <property type="match status" value="1"/>
</dbReference>
<dbReference type="AlphaFoldDB" id="A0AA42CGX7"/>
<dbReference type="PROSITE" id="PS51318">
    <property type="entry name" value="TAT"/>
    <property type="match status" value="1"/>
</dbReference>
<accession>A0AA42CGX7</accession>
<proteinExistence type="inferred from homology"/>
<dbReference type="PANTHER" id="PTHR30290:SF38">
    <property type="entry name" value="D,D-DIPEPTIDE-BINDING PERIPLASMIC PROTEIN DDPA-RELATED"/>
    <property type="match status" value="1"/>
</dbReference>
<protein>
    <submittedName>
        <fullName evidence="6">ABC transporter substrate-binding protein</fullName>
    </submittedName>
</protein>
<keyword evidence="7" id="KW-1185">Reference proteome</keyword>
<dbReference type="Gene3D" id="3.10.105.10">
    <property type="entry name" value="Dipeptide-binding Protein, Domain 3"/>
    <property type="match status" value="1"/>
</dbReference>
<evidence type="ECO:0000259" key="5">
    <source>
        <dbReference type="Pfam" id="PF00496"/>
    </source>
</evidence>
<feature type="chain" id="PRO_5041260652" evidence="4">
    <location>
        <begin position="26"/>
        <end position="532"/>
    </location>
</feature>
<evidence type="ECO:0000256" key="2">
    <source>
        <dbReference type="ARBA" id="ARBA00005695"/>
    </source>
</evidence>
<evidence type="ECO:0000313" key="6">
    <source>
        <dbReference type="EMBL" id="MCW3476581.1"/>
    </source>
</evidence>
<dbReference type="Proteomes" id="UP001165679">
    <property type="component" value="Unassembled WGS sequence"/>
</dbReference>
<dbReference type="SUPFAM" id="SSF53850">
    <property type="entry name" value="Periplasmic binding protein-like II"/>
    <property type="match status" value="1"/>
</dbReference>
<organism evidence="6 7">
    <name type="scientific">Limobrevibacterium gyesilva</name>
    <dbReference type="NCBI Taxonomy" id="2991712"/>
    <lineage>
        <taxon>Bacteria</taxon>
        <taxon>Pseudomonadati</taxon>
        <taxon>Pseudomonadota</taxon>
        <taxon>Alphaproteobacteria</taxon>
        <taxon>Acetobacterales</taxon>
        <taxon>Acetobacteraceae</taxon>
        <taxon>Limobrevibacterium</taxon>
    </lineage>
</organism>
<dbReference type="Gene3D" id="3.90.76.10">
    <property type="entry name" value="Dipeptide-binding Protein, Domain 1"/>
    <property type="match status" value="1"/>
</dbReference>
<dbReference type="GO" id="GO:0015833">
    <property type="term" value="P:peptide transport"/>
    <property type="evidence" value="ECO:0007669"/>
    <property type="project" value="TreeGrafter"/>
</dbReference>
<reference evidence="6" key="2">
    <citation type="submission" date="2022-10" db="EMBL/GenBank/DDBJ databases">
        <authorList>
            <person name="Trinh H.N."/>
        </authorList>
    </citation>
    <scope>NUCLEOTIDE SEQUENCE</scope>
    <source>
        <strain evidence="6">RN2-1</strain>
    </source>
</reference>